<keyword evidence="3" id="KW-1185">Reference proteome</keyword>
<sequence length="156" mass="17501">MSSNKDPQSSSAKTSKGDLLDELESIKGLLDDDLDIDIPILDDVVNDDSQLHTEASQTDADTGLLDIDRIFDDGLEHNQEATLAGSLNLDQLNPNITIPDFKLETSTVDDTENTAPTTEPLNPEDPDYEEEQEEMFAEFEMARHRLTLRKPLTRWI</sequence>
<dbReference type="Proteomes" id="UP000193450">
    <property type="component" value="Chromosome"/>
</dbReference>
<evidence type="ECO:0000256" key="1">
    <source>
        <dbReference type="SAM" id="MobiDB-lite"/>
    </source>
</evidence>
<dbReference type="RefSeq" id="WP_085759551.1">
    <property type="nucleotide sequence ID" value="NZ_CP019343.1"/>
</dbReference>
<organism evidence="2 3">
    <name type="scientific">Oceanicoccus sagamiensis</name>
    <dbReference type="NCBI Taxonomy" id="716816"/>
    <lineage>
        <taxon>Bacteria</taxon>
        <taxon>Pseudomonadati</taxon>
        <taxon>Pseudomonadota</taxon>
        <taxon>Gammaproteobacteria</taxon>
        <taxon>Cellvibrionales</taxon>
        <taxon>Spongiibacteraceae</taxon>
        <taxon>Oceanicoccus</taxon>
    </lineage>
</organism>
<proteinExistence type="predicted"/>
<feature type="region of interest" description="Disordered" evidence="1">
    <location>
        <begin position="105"/>
        <end position="132"/>
    </location>
</feature>
<gene>
    <name evidence="2" type="ORF">BST96_15395</name>
</gene>
<dbReference type="STRING" id="716816.BST96_15395"/>
<dbReference type="EMBL" id="CP019343">
    <property type="protein sequence ID" value="ARN75374.1"/>
    <property type="molecule type" value="Genomic_DNA"/>
</dbReference>
<dbReference type="AlphaFoldDB" id="A0A1X9NE95"/>
<reference evidence="2 3" key="1">
    <citation type="submission" date="2016-11" db="EMBL/GenBank/DDBJ databases">
        <title>Trade-off between light-utilization and light-protection in marine flavobacteria.</title>
        <authorList>
            <person name="Kumagai Y."/>
        </authorList>
    </citation>
    <scope>NUCLEOTIDE SEQUENCE [LARGE SCALE GENOMIC DNA]</scope>
    <source>
        <strain evidence="2 3">NBRC 107125</strain>
    </source>
</reference>
<dbReference type="KEGG" id="osg:BST96_15395"/>
<accession>A0A1X9NE95</accession>
<protein>
    <submittedName>
        <fullName evidence="2">Uncharacterized protein</fullName>
    </submittedName>
</protein>
<feature type="compositionally biased region" description="Acidic residues" evidence="1">
    <location>
        <begin position="122"/>
        <end position="132"/>
    </location>
</feature>
<evidence type="ECO:0000313" key="2">
    <source>
        <dbReference type="EMBL" id="ARN75374.1"/>
    </source>
</evidence>
<evidence type="ECO:0000313" key="3">
    <source>
        <dbReference type="Proteomes" id="UP000193450"/>
    </source>
</evidence>
<name>A0A1X9NE95_9GAMM</name>